<protein>
    <submittedName>
        <fullName evidence="1">Uncharacterized protein</fullName>
    </submittedName>
</protein>
<proteinExistence type="predicted"/>
<dbReference type="AlphaFoldDB" id="A0A8C8CWA3"/>
<reference evidence="1" key="2">
    <citation type="submission" date="2025-09" db="UniProtKB">
        <authorList>
            <consortium name="Ensembl"/>
        </authorList>
    </citation>
    <scope>IDENTIFICATION</scope>
</reference>
<accession>A0A8C8CWA3</accession>
<dbReference type="GO" id="GO:0005739">
    <property type="term" value="C:mitochondrion"/>
    <property type="evidence" value="ECO:0007669"/>
    <property type="project" value="TreeGrafter"/>
</dbReference>
<dbReference type="GO" id="GO:0008297">
    <property type="term" value="F:single-stranded DNA exodeoxyribonuclease activity"/>
    <property type="evidence" value="ECO:0007669"/>
    <property type="project" value="TreeGrafter"/>
</dbReference>
<dbReference type="GO" id="GO:0006264">
    <property type="term" value="P:mitochondrial DNA replication"/>
    <property type="evidence" value="ECO:0007669"/>
    <property type="project" value="TreeGrafter"/>
</dbReference>
<evidence type="ECO:0000313" key="2">
    <source>
        <dbReference type="Proteomes" id="UP000694402"/>
    </source>
</evidence>
<reference evidence="1" key="1">
    <citation type="submission" date="2025-08" db="UniProtKB">
        <authorList>
            <consortium name="Ensembl"/>
        </authorList>
    </citation>
    <scope>IDENTIFICATION</scope>
</reference>
<dbReference type="Proteomes" id="UP000694402">
    <property type="component" value="Unassembled WGS sequence"/>
</dbReference>
<organism evidence="1 2">
    <name type="scientific">Oncorhynchus tshawytscha</name>
    <name type="common">Chinook salmon</name>
    <name type="synonym">Salmo tshawytscha</name>
    <dbReference type="NCBI Taxonomy" id="74940"/>
    <lineage>
        <taxon>Eukaryota</taxon>
        <taxon>Metazoa</taxon>
        <taxon>Chordata</taxon>
        <taxon>Craniata</taxon>
        <taxon>Vertebrata</taxon>
        <taxon>Euteleostomi</taxon>
        <taxon>Actinopterygii</taxon>
        <taxon>Neopterygii</taxon>
        <taxon>Teleostei</taxon>
        <taxon>Protacanthopterygii</taxon>
        <taxon>Salmoniformes</taxon>
        <taxon>Salmonidae</taxon>
        <taxon>Salmoninae</taxon>
        <taxon>Oncorhynchus</taxon>
    </lineage>
</organism>
<name>A0A8C8CWA3_ONCTS</name>
<sequence length="258" mass="29667">MVLRKVKLSSSVRWLTDFSRVVTGLFSHCTPTSVNTFSTSNVSPARKKHSPYSFMDSRRYSTLVKSLGCVIHILQQTLYPERKFYLERCRRKMITQLVEDGFKEYNMRQGKLFHMTVGSVCPLTTEEAPGEDTADPEKAPEVPAEAEGYLDSIHHVLEDVRGVRAIESRVQLKTFLINTYNNPLQVADYVGALNNDVNYNYQVENGQILVAYKDGSLAHLLSSDPVLRYWERWLVRLEERGCGLMVELNMCKYLYEHN</sequence>
<dbReference type="Ensembl" id="ENSOTST00005019740.2">
    <property type="protein sequence ID" value="ENSOTSP00005018133.1"/>
    <property type="gene ID" value="ENSOTSG00005008894.2"/>
</dbReference>
<dbReference type="GeneTree" id="ENSGT00390000003349"/>
<keyword evidence="2" id="KW-1185">Reference proteome</keyword>
<evidence type="ECO:0000313" key="1">
    <source>
        <dbReference type="Ensembl" id="ENSOTSP00005018133.1"/>
    </source>
</evidence>
<dbReference type="PANTHER" id="PTHR31340:SF3">
    <property type="entry name" value="MITOCHONDRIAL GENOME MAINTENANCE EXONUCLEASE 1"/>
    <property type="match status" value="1"/>
</dbReference>
<dbReference type="PANTHER" id="PTHR31340">
    <property type="entry name" value="MITOCHONDRIAL GENOME MAINTENANCE EXONUCLEASE 1"/>
    <property type="match status" value="1"/>
</dbReference>
<gene>
    <name evidence="1" type="primary">MGME1</name>
</gene>